<keyword evidence="2" id="KW-1185">Reference proteome</keyword>
<name>A0ABN9KI44_9RALS</name>
<gene>
    <name evidence="1" type="ORF">R77569_04536</name>
</gene>
<reference evidence="1 2" key="1">
    <citation type="submission" date="2023-07" db="EMBL/GenBank/DDBJ databases">
        <authorList>
            <person name="Peeters C."/>
        </authorList>
    </citation>
    <scope>NUCLEOTIDE SEQUENCE [LARGE SCALE GENOMIC DNA]</scope>
    <source>
        <strain evidence="1 2">R-77569</strain>
    </source>
</reference>
<organism evidence="1 2">
    <name type="scientific">Ralstonia mannitolilytica</name>
    <dbReference type="NCBI Taxonomy" id="105219"/>
    <lineage>
        <taxon>Bacteria</taxon>
        <taxon>Pseudomonadati</taxon>
        <taxon>Pseudomonadota</taxon>
        <taxon>Betaproteobacteria</taxon>
        <taxon>Burkholderiales</taxon>
        <taxon>Burkholderiaceae</taxon>
        <taxon>Ralstonia</taxon>
    </lineage>
</organism>
<proteinExistence type="predicted"/>
<accession>A0ABN9KI44</accession>
<protein>
    <submittedName>
        <fullName evidence="1">Uncharacterized protein</fullName>
    </submittedName>
</protein>
<comment type="caution">
    <text evidence="1">The sequence shown here is derived from an EMBL/GenBank/DDBJ whole genome shotgun (WGS) entry which is preliminary data.</text>
</comment>
<sequence>MDAEKGTQQKNEVGVVGHAYARLFLRALEMRRERGAGRICLGCGAKTDERGALPCGH</sequence>
<evidence type="ECO:0000313" key="2">
    <source>
        <dbReference type="Proteomes" id="UP001190452"/>
    </source>
</evidence>
<dbReference type="EMBL" id="CAUDKV010000027">
    <property type="protein sequence ID" value="CAJ0895817.1"/>
    <property type="molecule type" value="Genomic_DNA"/>
</dbReference>
<dbReference type="RefSeq" id="WP_316897191.1">
    <property type="nucleotide sequence ID" value="NZ_CAUDKV010000027.1"/>
</dbReference>
<evidence type="ECO:0000313" key="1">
    <source>
        <dbReference type="EMBL" id="CAJ0895817.1"/>
    </source>
</evidence>
<dbReference type="Proteomes" id="UP001190452">
    <property type="component" value="Unassembled WGS sequence"/>
</dbReference>